<keyword evidence="3" id="KW-1185">Reference proteome</keyword>
<keyword evidence="1" id="KW-0472">Membrane</keyword>
<feature type="transmembrane region" description="Helical" evidence="1">
    <location>
        <begin position="119"/>
        <end position="140"/>
    </location>
</feature>
<name>A0A858RC03_9BACT</name>
<proteinExistence type="predicted"/>
<reference evidence="2 3" key="1">
    <citation type="submission" date="2020-04" db="EMBL/GenBank/DDBJ databases">
        <title>Luteolibacter sp. G-1-1-1 isolated from soil.</title>
        <authorList>
            <person name="Dahal R.H."/>
        </authorList>
    </citation>
    <scope>NUCLEOTIDE SEQUENCE [LARGE SCALE GENOMIC DNA]</scope>
    <source>
        <strain evidence="2 3">G-1-1-1</strain>
    </source>
</reference>
<dbReference type="EMBL" id="CP051774">
    <property type="protein sequence ID" value="QJE94307.1"/>
    <property type="molecule type" value="Genomic_DNA"/>
</dbReference>
<gene>
    <name evidence="2" type="ORF">HHL09_00405</name>
</gene>
<dbReference type="AlphaFoldDB" id="A0A858RC03"/>
<sequence>MRYRPFRSLTFWLGVPGLLFLLWAWADSMRYLSAASYDAEFRLADGDTSIRNRSISNQGGDVSLTWSWPDSSGYKLLSRKFHSKQRKIYETKDWLPLPAYLVIRNYPGTIYYNLSIPHWFLLLCYGFAWTVLMLFQWLIVKRIKAGQLALEEGAHPAS</sequence>
<protein>
    <submittedName>
        <fullName evidence="2">Uncharacterized protein</fullName>
    </submittedName>
</protein>
<keyword evidence="1" id="KW-1133">Transmembrane helix</keyword>
<evidence type="ECO:0000313" key="3">
    <source>
        <dbReference type="Proteomes" id="UP000501812"/>
    </source>
</evidence>
<keyword evidence="1" id="KW-0812">Transmembrane</keyword>
<dbReference type="Proteomes" id="UP000501812">
    <property type="component" value="Chromosome"/>
</dbReference>
<organism evidence="2 3">
    <name type="scientific">Luteolibacter luteus</name>
    <dbReference type="NCBI Taxonomy" id="2728835"/>
    <lineage>
        <taxon>Bacteria</taxon>
        <taxon>Pseudomonadati</taxon>
        <taxon>Verrucomicrobiota</taxon>
        <taxon>Verrucomicrobiia</taxon>
        <taxon>Verrucomicrobiales</taxon>
        <taxon>Verrucomicrobiaceae</taxon>
        <taxon>Luteolibacter</taxon>
    </lineage>
</organism>
<accession>A0A858RC03</accession>
<evidence type="ECO:0000256" key="1">
    <source>
        <dbReference type="SAM" id="Phobius"/>
    </source>
</evidence>
<evidence type="ECO:0000313" key="2">
    <source>
        <dbReference type="EMBL" id="QJE94307.1"/>
    </source>
</evidence>
<dbReference type="RefSeq" id="WP_169452528.1">
    <property type="nucleotide sequence ID" value="NZ_CP051774.1"/>
</dbReference>
<dbReference type="KEGG" id="luo:HHL09_00405"/>